<name>A0A1H7PFN1_9SPHI</name>
<dbReference type="Pfam" id="PF13275">
    <property type="entry name" value="S4_2"/>
    <property type="match status" value="1"/>
</dbReference>
<protein>
    <submittedName>
        <fullName evidence="2">Ribosome-associated protein</fullName>
    </submittedName>
</protein>
<dbReference type="GO" id="GO:0003723">
    <property type="term" value="F:RNA binding"/>
    <property type="evidence" value="ECO:0007669"/>
    <property type="project" value="UniProtKB-KW"/>
</dbReference>
<dbReference type="STRING" id="332977.SAMN05421740_104348"/>
<dbReference type="Gene3D" id="3.10.290.10">
    <property type="entry name" value="RNA-binding S4 domain"/>
    <property type="match status" value="1"/>
</dbReference>
<proteinExistence type="predicted"/>
<dbReference type="InterPro" id="IPR036986">
    <property type="entry name" value="S4_RNA-bd_sf"/>
</dbReference>
<evidence type="ECO:0000256" key="1">
    <source>
        <dbReference type="PROSITE-ProRule" id="PRU00182"/>
    </source>
</evidence>
<dbReference type="AlphaFoldDB" id="A0A1H7PFN1"/>
<evidence type="ECO:0000313" key="2">
    <source>
        <dbReference type="EMBL" id="SEL34446.1"/>
    </source>
</evidence>
<dbReference type="Proteomes" id="UP000198916">
    <property type="component" value="Unassembled WGS sequence"/>
</dbReference>
<reference evidence="3" key="1">
    <citation type="submission" date="2016-10" db="EMBL/GenBank/DDBJ databases">
        <authorList>
            <person name="Varghese N."/>
            <person name="Submissions S."/>
        </authorList>
    </citation>
    <scope>NUCLEOTIDE SEQUENCE [LARGE SCALE GENOMIC DNA]</scope>
    <source>
        <strain evidence="3">Jip14</strain>
    </source>
</reference>
<gene>
    <name evidence="2" type="ORF">SAMN05421740_104348</name>
</gene>
<evidence type="ECO:0000313" key="3">
    <source>
        <dbReference type="Proteomes" id="UP000198916"/>
    </source>
</evidence>
<dbReference type="PROSITE" id="PS50889">
    <property type="entry name" value="S4"/>
    <property type="match status" value="1"/>
</dbReference>
<keyword evidence="1" id="KW-0694">RNA-binding</keyword>
<keyword evidence="3" id="KW-1185">Reference proteome</keyword>
<organism evidence="2 3">
    <name type="scientific">Parapedobacter koreensis</name>
    <dbReference type="NCBI Taxonomy" id="332977"/>
    <lineage>
        <taxon>Bacteria</taxon>
        <taxon>Pseudomonadati</taxon>
        <taxon>Bacteroidota</taxon>
        <taxon>Sphingobacteriia</taxon>
        <taxon>Sphingobacteriales</taxon>
        <taxon>Sphingobacteriaceae</taxon>
        <taxon>Parapedobacter</taxon>
    </lineage>
</organism>
<dbReference type="EMBL" id="FNZR01000004">
    <property type="protein sequence ID" value="SEL34446.1"/>
    <property type="molecule type" value="Genomic_DNA"/>
</dbReference>
<accession>A0A1H7PFN1</accession>
<dbReference type="CDD" id="cd00165">
    <property type="entry name" value="S4"/>
    <property type="match status" value="1"/>
</dbReference>
<dbReference type="SUPFAM" id="SSF55174">
    <property type="entry name" value="Alpha-L RNA-binding motif"/>
    <property type="match status" value="1"/>
</dbReference>
<sequence>MRIWGNINDNCYFSQVLYTIKHYICTMVTFKIAGEYIQLIQLLKVLNWVEHGGEAQAVVTAGLVRHNGQVDFRKRLKVKPGDTVEFRGKQVQIVG</sequence>